<evidence type="ECO:0000256" key="1">
    <source>
        <dbReference type="SAM" id="MobiDB-lite"/>
    </source>
</evidence>
<comment type="caution">
    <text evidence="2">The sequence shown here is derived from an EMBL/GenBank/DDBJ whole genome shotgun (WGS) entry which is preliminary data.</text>
</comment>
<dbReference type="EMBL" id="CAJVCH010191013">
    <property type="protein sequence ID" value="CAG7730231.1"/>
    <property type="molecule type" value="Genomic_DNA"/>
</dbReference>
<dbReference type="AlphaFoldDB" id="A0A8J2K8A0"/>
<gene>
    <name evidence="2" type="ORF">AFUS01_LOCUS18891</name>
</gene>
<evidence type="ECO:0000313" key="3">
    <source>
        <dbReference type="Proteomes" id="UP000708208"/>
    </source>
</evidence>
<reference evidence="2" key="1">
    <citation type="submission" date="2021-06" db="EMBL/GenBank/DDBJ databases">
        <authorList>
            <person name="Hodson N. C."/>
            <person name="Mongue J. A."/>
            <person name="Jaron S. K."/>
        </authorList>
    </citation>
    <scope>NUCLEOTIDE SEQUENCE</scope>
</reference>
<dbReference type="Proteomes" id="UP000708208">
    <property type="component" value="Unassembled WGS sequence"/>
</dbReference>
<organism evidence="2 3">
    <name type="scientific">Allacma fusca</name>
    <dbReference type="NCBI Taxonomy" id="39272"/>
    <lineage>
        <taxon>Eukaryota</taxon>
        <taxon>Metazoa</taxon>
        <taxon>Ecdysozoa</taxon>
        <taxon>Arthropoda</taxon>
        <taxon>Hexapoda</taxon>
        <taxon>Collembola</taxon>
        <taxon>Symphypleona</taxon>
        <taxon>Sminthuridae</taxon>
        <taxon>Allacma</taxon>
    </lineage>
</organism>
<accession>A0A8J2K8A0</accession>
<keyword evidence="3" id="KW-1185">Reference proteome</keyword>
<name>A0A8J2K8A0_9HEXA</name>
<feature type="region of interest" description="Disordered" evidence="1">
    <location>
        <begin position="37"/>
        <end position="60"/>
    </location>
</feature>
<feature type="non-terminal residue" evidence="2">
    <location>
        <position position="1"/>
    </location>
</feature>
<evidence type="ECO:0000313" key="2">
    <source>
        <dbReference type="EMBL" id="CAG7730231.1"/>
    </source>
</evidence>
<protein>
    <submittedName>
        <fullName evidence="2">Uncharacterized protein</fullName>
    </submittedName>
</protein>
<sequence length="60" mass="6603">MSDPGQTGTEVRRRVKGPSDFWCKKYNSNQNKEILEGAGETTGLNGDQPLKISKEQSGFS</sequence>
<proteinExistence type="predicted"/>
<feature type="region of interest" description="Disordered" evidence="1">
    <location>
        <begin position="1"/>
        <end position="22"/>
    </location>
</feature>